<proteinExistence type="predicted"/>
<gene>
    <name evidence="1" type="ORF">AXF42_Ash021443</name>
</gene>
<dbReference type="Proteomes" id="UP000236161">
    <property type="component" value="Unassembled WGS sequence"/>
</dbReference>
<organism evidence="1 2">
    <name type="scientific">Apostasia shenzhenica</name>
    <dbReference type="NCBI Taxonomy" id="1088818"/>
    <lineage>
        <taxon>Eukaryota</taxon>
        <taxon>Viridiplantae</taxon>
        <taxon>Streptophyta</taxon>
        <taxon>Embryophyta</taxon>
        <taxon>Tracheophyta</taxon>
        <taxon>Spermatophyta</taxon>
        <taxon>Magnoliopsida</taxon>
        <taxon>Liliopsida</taxon>
        <taxon>Asparagales</taxon>
        <taxon>Orchidaceae</taxon>
        <taxon>Apostasioideae</taxon>
        <taxon>Apostasia</taxon>
    </lineage>
</organism>
<protein>
    <recommendedName>
        <fullName evidence="3">Reverse transcriptase domain-containing protein</fullName>
    </recommendedName>
</protein>
<evidence type="ECO:0000313" key="2">
    <source>
        <dbReference type="Proteomes" id="UP000236161"/>
    </source>
</evidence>
<accession>A0A2H9ZYE8</accession>
<dbReference type="AlphaFoldDB" id="A0A2H9ZYE8"/>
<name>A0A2H9ZYE8_9ASPA</name>
<keyword evidence="2" id="KW-1185">Reference proteome</keyword>
<sequence length="68" mass="7884">MIRRDKKKAFESIKDRIIKRTDGWKECLLIIDMMKIMIKAMAQATLMYAMSIFKLPTTLCSKIESAIA</sequence>
<evidence type="ECO:0000313" key="1">
    <source>
        <dbReference type="EMBL" id="PKA48318.1"/>
    </source>
</evidence>
<evidence type="ECO:0008006" key="3">
    <source>
        <dbReference type="Google" id="ProtNLM"/>
    </source>
</evidence>
<reference evidence="1 2" key="1">
    <citation type="journal article" date="2017" name="Nature">
        <title>The Apostasia genome and the evolution of orchids.</title>
        <authorList>
            <person name="Zhang G.Q."/>
            <person name="Liu K.W."/>
            <person name="Li Z."/>
            <person name="Lohaus R."/>
            <person name="Hsiao Y.Y."/>
            <person name="Niu S.C."/>
            <person name="Wang J.Y."/>
            <person name="Lin Y.C."/>
            <person name="Xu Q."/>
            <person name="Chen L.J."/>
            <person name="Yoshida K."/>
            <person name="Fujiwara S."/>
            <person name="Wang Z.W."/>
            <person name="Zhang Y.Q."/>
            <person name="Mitsuda N."/>
            <person name="Wang M."/>
            <person name="Liu G.H."/>
            <person name="Pecoraro L."/>
            <person name="Huang H.X."/>
            <person name="Xiao X.J."/>
            <person name="Lin M."/>
            <person name="Wu X.Y."/>
            <person name="Wu W.L."/>
            <person name="Chen Y.Y."/>
            <person name="Chang S.B."/>
            <person name="Sakamoto S."/>
            <person name="Ohme-Takagi M."/>
            <person name="Yagi M."/>
            <person name="Zeng S.J."/>
            <person name="Shen C.Y."/>
            <person name="Yeh C.M."/>
            <person name="Luo Y.B."/>
            <person name="Tsai W.C."/>
            <person name="Van de Peer Y."/>
            <person name="Liu Z.J."/>
        </authorList>
    </citation>
    <scope>NUCLEOTIDE SEQUENCE [LARGE SCALE GENOMIC DNA]</scope>
    <source>
        <strain evidence="2">cv. Shenzhen</strain>
        <tissue evidence="1">Stem</tissue>
    </source>
</reference>
<dbReference type="EMBL" id="KZ452597">
    <property type="protein sequence ID" value="PKA48318.1"/>
    <property type="molecule type" value="Genomic_DNA"/>
</dbReference>